<gene>
    <name evidence="2" type="ORF">EGT71_08190</name>
    <name evidence="1" type="ORF">R4P48_11270</name>
</gene>
<evidence type="ECO:0000313" key="4">
    <source>
        <dbReference type="Proteomes" id="UP001187066"/>
    </source>
</evidence>
<evidence type="ECO:0000313" key="3">
    <source>
        <dbReference type="Proteomes" id="UP000275331"/>
    </source>
</evidence>
<name>A0A3R9GC14_9ENTR</name>
<organism evidence="2 3">
    <name type="scientific">Atlantibacter subterraneus</name>
    <dbReference type="NCBI Taxonomy" id="255519"/>
    <lineage>
        <taxon>Bacteria</taxon>
        <taxon>Pseudomonadati</taxon>
        <taxon>Pseudomonadota</taxon>
        <taxon>Gammaproteobacteria</taxon>
        <taxon>Enterobacterales</taxon>
        <taxon>Enterobacteriaceae</taxon>
        <taxon>Atlantibacter</taxon>
    </lineage>
</organism>
<dbReference type="RefSeq" id="WP_125293070.1">
    <property type="nucleotide sequence ID" value="NZ_CP100494.1"/>
</dbReference>
<accession>A0A3R9GC14</accession>
<dbReference type="EMBL" id="JAWLOF010000006">
    <property type="protein sequence ID" value="MDV7023257.1"/>
    <property type="molecule type" value="Genomic_DNA"/>
</dbReference>
<evidence type="ECO:0000313" key="2">
    <source>
        <dbReference type="EMBL" id="RSE27285.1"/>
    </source>
</evidence>
<comment type="caution">
    <text evidence="2">The sequence shown here is derived from an EMBL/GenBank/DDBJ whole genome shotgun (WGS) entry which is preliminary data.</text>
</comment>
<dbReference type="EMBL" id="RHXB01000004">
    <property type="protein sequence ID" value="RSE27285.1"/>
    <property type="molecule type" value="Genomic_DNA"/>
</dbReference>
<dbReference type="Proteomes" id="UP000275331">
    <property type="component" value="Unassembled WGS sequence"/>
</dbReference>
<sequence>MKLLPSLFSSPEKLLQVISHGDVQDAIDDGERIIIDGDGNAMVNIHCVQVQQDFQRHVEMLKRA</sequence>
<proteinExistence type="predicted"/>
<reference evidence="1 4" key="2">
    <citation type="submission" date="2023-10" db="EMBL/GenBank/DDBJ databases">
        <authorList>
            <person name="Dale J."/>
        </authorList>
    </citation>
    <scope>NUCLEOTIDE SEQUENCE [LARGE SCALE GENOMIC DNA]</scope>
    <source>
        <strain evidence="1 4">2023EL-00970</strain>
    </source>
</reference>
<protein>
    <submittedName>
        <fullName evidence="2">Uncharacterized protein</fullName>
    </submittedName>
</protein>
<evidence type="ECO:0000313" key="1">
    <source>
        <dbReference type="EMBL" id="MDV7023257.1"/>
    </source>
</evidence>
<reference evidence="2 3" key="1">
    <citation type="submission" date="2018-10" db="EMBL/GenBank/DDBJ databases">
        <title>Transmission dynamics of multidrug resistant bacteria on intensive care unit surfaces.</title>
        <authorList>
            <person name="D'Souza A.W."/>
            <person name="Potter R.F."/>
            <person name="Wallace M."/>
            <person name="Shupe A."/>
            <person name="Patel S."/>
            <person name="Sun S."/>
            <person name="Gul D."/>
            <person name="Kwon J.H."/>
            <person name="Andleeb S."/>
            <person name="Burnham C.-A.D."/>
            <person name="Dantas G."/>
        </authorList>
    </citation>
    <scope>NUCLEOTIDE SEQUENCE [LARGE SCALE GENOMIC DNA]</scope>
    <source>
        <strain evidence="2 3">AS_373</strain>
    </source>
</reference>
<keyword evidence="4" id="KW-1185">Reference proteome</keyword>
<dbReference type="AlphaFoldDB" id="A0A3R9GC14"/>
<dbReference type="Proteomes" id="UP001187066">
    <property type="component" value="Unassembled WGS sequence"/>
</dbReference>
<dbReference type="GeneID" id="84663493"/>